<feature type="transmembrane region" description="Helical" evidence="2">
    <location>
        <begin position="581"/>
        <end position="601"/>
    </location>
</feature>
<dbReference type="InterPro" id="IPR028012">
    <property type="entry name" value="Rua1_C"/>
</dbReference>
<evidence type="ECO:0000313" key="5">
    <source>
        <dbReference type="Proteomes" id="UP000789739"/>
    </source>
</evidence>
<organism evidence="4 5">
    <name type="scientific">Paraglomus brasilianum</name>
    <dbReference type="NCBI Taxonomy" id="144538"/>
    <lineage>
        <taxon>Eukaryota</taxon>
        <taxon>Fungi</taxon>
        <taxon>Fungi incertae sedis</taxon>
        <taxon>Mucoromycota</taxon>
        <taxon>Glomeromycotina</taxon>
        <taxon>Glomeromycetes</taxon>
        <taxon>Paraglomerales</taxon>
        <taxon>Paraglomeraceae</taxon>
        <taxon>Paraglomus</taxon>
    </lineage>
</organism>
<sequence>MEPSNTNGLYLLIQAAEILEKPTMFPNSLPSQTADTKLLGEGYDSYSAVQRLPELSVNNGNLAKILNEDVPLPMHDHIRKQLSLEQSTLLSALTASLTQLSHSYSRQLSRHSLLNSENRRLTAELRDIEIALVELTKQRPVLKILRRLNYMETLEEIDVSEENIKDLFLNPREIGCQEDGFENNLLSIPSLLLDQNPKGTTYNESIASRMNIESSMLLKKRKCDNDDDGSVELIKKQKEEQDVQEVIPDPEASKQPPRFDSDMYTPRWVRGVGKSKEGLCPHCNPPRWYKTKISAYWYHLNYQHGISSNTGRPFAGPISERNNKKSGLREALCHKCGKWILNQSPRDKEVLVPEIYWPYAICTQKKGGQLPDHDIIAKSTIHNGGLERGYPTENFGPENLRDWESIYIKRPPSFISDYQTGKNTFCYIIQGTQFYSTRTRAKFRFLTRKKMVEEKSEPTSYKPSPKFVLSVRLFEIICGLVVVITLAITAEEAKKLGLDIPSWVIYGLVLSCVSTVVSASVLFFDRSTKFAFAQGILSNIFLVAYIVYTAIGAVHTPTSEKCSSYSKEAENMCAAPKAAEFFSFCVVFAFGFSALAGYFTWWDARRKKRERDASSSAETATADANES</sequence>
<accession>A0A9N8ZT91</accession>
<evidence type="ECO:0000259" key="3">
    <source>
        <dbReference type="Pfam" id="PF14616"/>
    </source>
</evidence>
<feature type="domain" description="Transcription regulator Rua1 C-terminal" evidence="3">
    <location>
        <begin position="261"/>
        <end position="357"/>
    </location>
</feature>
<dbReference type="AlphaFoldDB" id="A0A9N8ZT91"/>
<keyword evidence="5" id="KW-1185">Reference proteome</keyword>
<feature type="transmembrane region" description="Helical" evidence="2">
    <location>
        <begin position="536"/>
        <end position="555"/>
    </location>
</feature>
<keyword evidence="2" id="KW-1133">Transmembrane helix</keyword>
<protein>
    <submittedName>
        <fullName evidence="4">798_t:CDS:1</fullName>
    </submittedName>
</protein>
<proteinExistence type="predicted"/>
<dbReference type="PANTHER" id="PTHR28125:SF2">
    <property type="entry name" value="MEIOTIC EXPRESSION UP-REGULATED PROTEIN 26"/>
    <property type="match status" value="1"/>
</dbReference>
<dbReference type="Pfam" id="PF14616">
    <property type="entry name" value="Rua1_C"/>
    <property type="match status" value="1"/>
</dbReference>
<gene>
    <name evidence="4" type="ORF">PBRASI_LOCUS2880</name>
</gene>
<name>A0A9N8ZT91_9GLOM</name>
<keyword evidence="2" id="KW-0472">Membrane</keyword>
<feature type="transmembrane region" description="Helical" evidence="2">
    <location>
        <begin position="467"/>
        <end position="488"/>
    </location>
</feature>
<dbReference type="PANTHER" id="PTHR28125">
    <property type="entry name" value="MEIOTIC EXPRESSION UP-REGULATED PROTEIN 26"/>
    <property type="match status" value="1"/>
</dbReference>
<reference evidence="4" key="1">
    <citation type="submission" date="2021-06" db="EMBL/GenBank/DDBJ databases">
        <authorList>
            <person name="Kallberg Y."/>
            <person name="Tangrot J."/>
            <person name="Rosling A."/>
        </authorList>
    </citation>
    <scope>NUCLEOTIDE SEQUENCE</scope>
    <source>
        <strain evidence="4">BR232B</strain>
    </source>
</reference>
<evidence type="ECO:0000256" key="1">
    <source>
        <dbReference type="SAM" id="MobiDB-lite"/>
    </source>
</evidence>
<evidence type="ECO:0000256" key="2">
    <source>
        <dbReference type="SAM" id="Phobius"/>
    </source>
</evidence>
<keyword evidence="2" id="KW-0812">Transmembrane</keyword>
<evidence type="ECO:0000313" key="4">
    <source>
        <dbReference type="EMBL" id="CAG8506426.1"/>
    </source>
</evidence>
<dbReference type="EMBL" id="CAJVPI010000240">
    <property type="protein sequence ID" value="CAG8506426.1"/>
    <property type="molecule type" value="Genomic_DNA"/>
</dbReference>
<dbReference type="Proteomes" id="UP000789739">
    <property type="component" value="Unassembled WGS sequence"/>
</dbReference>
<dbReference type="OrthoDB" id="5595379at2759"/>
<feature type="region of interest" description="Disordered" evidence="1">
    <location>
        <begin position="238"/>
        <end position="265"/>
    </location>
</feature>
<comment type="caution">
    <text evidence="4">The sequence shown here is derived from an EMBL/GenBank/DDBJ whole genome shotgun (WGS) entry which is preliminary data.</text>
</comment>
<feature type="transmembrane region" description="Helical" evidence="2">
    <location>
        <begin position="500"/>
        <end position="524"/>
    </location>
</feature>